<dbReference type="AlphaFoldDB" id="A0AA38J9I6"/>
<evidence type="ECO:0000256" key="4">
    <source>
        <dbReference type="SAM" id="MobiDB-lite"/>
    </source>
</evidence>
<keyword evidence="3" id="KW-0963">Cytoplasm</keyword>
<dbReference type="GO" id="GO:0005829">
    <property type="term" value="C:cytosol"/>
    <property type="evidence" value="ECO:0007669"/>
    <property type="project" value="TreeGrafter"/>
</dbReference>
<dbReference type="EMBL" id="JANVFO010000027">
    <property type="protein sequence ID" value="KAJ3731876.1"/>
    <property type="molecule type" value="Genomic_DNA"/>
</dbReference>
<reference evidence="5" key="2">
    <citation type="journal article" date="2023" name="Proc. Natl. Acad. Sci. U.S.A.">
        <title>A global phylogenomic analysis of the shiitake genus Lentinula.</title>
        <authorList>
            <person name="Sierra-Patev S."/>
            <person name="Min B."/>
            <person name="Naranjo-Ortiz M."/>
            <person name="Looney B."/>
            <person name="Konkel Z."/>
            <person name="Slot J.C."/>
            <person name="Sakamoto Y."/>
            <person name="Steenwyk J.L."/>
            <person name="Rokas A."/>
            <person name="Carro J."/>
            <person name="Camarero S."/>
            <person name="Ferreira P."/>
            <person name="Molpeceres G."/>
            <person name="Ruiz-Duenas F.J."/>
            <person name="Serrano A."/>
            <person name="Henrissat B."/>
            <person name="Drula E."/>
            <person name="Hughes K.W."/>
            <person name="Mata J.L."/>
            <person name="Ishikawa N.K."/>
            <person name="Vargas-Isla R."/>
            <person name="Ushijima S."/>
            <person name="Smith C.A."/>
            <person name="Donoghue J."/>
            <person name="Ahrendt S."/>
            <person name="Andreopoulos W."/>
            <person name="He G."/>
            <person name="LaButti K."/>
            <person name="Lipzen A."/>
            <person name="Ng V."/>
            <person name="Riley R."/>
            <person name="Sandor L."/>
            <person name="Barry K."/>
            <person name="Martinez A.T."/>
            <person name="Xiao Y."/>
            <person name="Gibbons J.G."/>
            <person name="Terashima K."/>
            <person name="Grigoriev I.V."/>
            <person name="Hibbett D."/>
        </authorList>
    </citation>
    <scope>NUCLEOTIDE SEQUENCE</scope>
    <source>
        <strain evidence="5">ET3784</strain>
    </source>
</reference>
<dbReference type="GO" id="GO:0005874">
    <property type="term" value="C:microtubule"/>
    <property type="evidence" value="ECO:0007669"/>
    <property type="project" value="UniProtKB-KW"/>
</dbReference>
<accession>A0AA38J9I6</accession>
<keyword evidence="3" id="KW-0493">Microtubule</keyword>
<dbReference type="Gene3D" id="1.20.58.90">
    <property type="match status" value="1"/>
</dbReference>
<reference evidence="5" key="1">
    <citation type="submission" date="2022-08" db="EMBL/GenBank/DDBJ databases">
        <authorList>
            <consortium name="DOE Joint Genome Institute"/>
            <person name="Min B."/>
            <person name="Sierra-Patev S."/>
            <person name="Naranjo-Ortiz M."/>
            <person name="Looney B."/>
            <person name="Konkel Z."/>
            <person name="Slot J.C."/>
            <person name="Sakamoto Y."/>
            <person name="Steenwyk J.L."/>
            <person name="Rokas A."/>
            <person name="Carro J."/>
            <person name="Camarero S."/>
            <person name="Ferreira P."/>
            <person name="Molpeceres G."/>
            <person name="Ruiz-duenas F.J."/>
            <person name="Serrano A."/>
            <person name="Henrissat B."/>
            <person name="Drula E."/>
            <person name="Hughes K.W."/>
            <person name="Mata J.L."/>
            <person name="Ishikawa N.K."/>
            <person name="Vargas-Isla R."/>
            <person name="Ushijima S."/>
            <person name="Smith C.A."/>
            <person name="Ahrendt S."/>
            <person name="Andreopoulos W."/>
            <person name="He G."/>
            <person name="LaButti K."/>
            <person name="Lipzen A."/>
            <person name="Ng V."/>
            <person name="Riley R."/>
            <person name="Sandor L."/>
            <person name="Barry K."/>
            <person name="Martinez A.T."/>
            <person name="Xiao Y."/>
            <person name="Gibbons J.G."/>
            <person name="Terashima K."/>
            <person name="Hibbett D.S."/>
            <person name="Grigoriev I.V."/>
        </authorList>
    </citation>
    <scope>NUCLEOTIDE SEQUENCE</scope>
    <source>
        <strain evidence="5">ET3784</strain>
    </source>
</reference>
<evidence type="ECO:0000256" key="2">
    <source>
        <dbReference type="ARBA" id="ARBA00023186"/>
    </source>
</evidence>
<evidence type="ECO:0000256" key="1">
    <source>
        <dbReference type="ARBA" id="ARBA00006806"/>
    </source>
</evidence>
<dbReference type="Pfam" id="PF02970">
    <property type="entry name" value="TBCA"/>
    <property type="match status" value="1"/>
</dbReference>
<comment type="subunit">
    <text evidence="3">Supercomplex made of cofactors A to E. Cofactors A and D function by capturing and stabilizing tubulin in a quasi-native conformation. Cofactor E binds to the cofactor D-tubulin complex; interaction with cofactor C then causes the release of tubulin polypeptides that are committed to the native state.</text>
</comment>
<comment type="caution">
    <text evidence="5">The sequence shown here is derived from an EMBL/GenBank/DDBJ whole genome shotgun (WGS) entry which is preliminary data.</text>
</comment>
<dbReference type="GO" id="GO:0048487">
    <property type="term" value="F:beta-tubulin binding"/>
    <property type="evidence" value="ECO:0007669"/>
    <property type="project" value="InterPro"/>
</dbReference>
<dbReference type="InterPro" id="IPR004226">
    <property type="entry name" value="TBCA"/>
</dbReference>
<evidence type="ECO:0000313" key="5">
    <source>
        <dbReference type="EMBL" id="KAJ3731876.1"/>
    </source>
</evidence>
<protein>
    <recommendedName>
        <fullName evidence="3">Tubulin-specific chaperone A</fullName>
    </recommendedName>
</protein>
<dbReference type="InterPro" id="IPR036126">
    <property type="entry name" value="TBCA_sf"/>
</dbReference>
<evidence type="ECO:0000313" key="6">
    <source>
        <dbReference type="Proteomes" id="UP001176059"/>
    </source>
</evidence>
<keyword evidence="6" id="KW-1185">Reference proteome</keyword>
<dbReference type="SUPFAM" id="SSF46988">
    <property type="entry name" value="Tubulin chaperone cofactor A"/>
    <property type="match status" value="1"/>
</dbReference>
<evidence type="ECO:0000256" key="3">
    <source>
        <dbReference type="RuleBase" id="RU364030"/>
    </source>
</evidence>
<feature type="region of interest" description="Disordered" evidence="4">
    <location>
        <begin position="1"/>
        <end position="29"/>
    </location>
</feature>
<sequence length="122" mass="14094">MSSPLPFSSLSRRPSYQCQTHKSTPRTHWNRLLKENGLYRKETEDLQRKHDKMIADGAEEWDLKNAKRLVEESNKMVIDTNDRMGRAVGELRDVVIKARTEPSFAEDEDFMSAEAILEEAAL</sequence>
<organism evidence="5 6">
    <name type="scientific">Lentinula guzmanii</name>
    <dbReference type="NCBI Taxonomy" id="2804957"/>
    <lineage>
        <taxon>Eukaryota</taxon>
        <taxon>Fungi</taxon>
        <taxon>Dikarya</taxon>
        <taxon>Basidiomycota</taxon>
        <taxon>Agaricomycotina</taxon>
        <taxon>Agaricomycetes</taxon>
        <taxon>Agaricomycetidae</taxon>
        <taxon>Agaricales</taxon>
        <taxon>Marasmiineae</taxon>
        <taxon>Omphalotaceae</taxon>
        <taxon>Lentinula</taxon>
    </lineage>
</organism>
<dbReference type="PANTHER" id="PTHR21500">
    <property type="entry name" value="TUBULIN-SPECIFIC CHAPERONE A"/>
    <property type="match status" value="1"/>
</dbReference>
<proteinExistence type="inferred from homology"/>
<dbReference type="PANTHER" id="PTHR21500:SF0">
    <property type="entry name" value="TUBULIN-SPECIFIC CHAPERONE A"/>
    <property type="match status" value="1"/>
</dbReference>
<dbReference type="GO" id="GO:0007023">
    <property type="term" value="P:post-chaperonin tubulin folding pathway"/>
    <property type="evidence" value="ECO:0007669"/>
    <property type="project" value="UniProtKB-UniRule"/>
</dbReference>
<gene>
    <name evidence="5" type="ORF">DFJ43DRAFT_1154950</name>
</gene>
<keyword evidence="3" id="KW-0206">Cytoskeleton</keyword>
<dbReference type="GO" id="GO:0007021">
    <property type="term" value="P:tubulin complex assembly"/>
    <property type="evidence" value="ECO:0007669"/>
    <property type="project" value="UniProtKB-UniRule"/>
</dbReference>
<dbReference type="Proteomes" id="UP001176059">
    <property type="component" value="Unassembled WGS sequence"/>
</dbReference>
<comment type="similarity">
    <text evidence="1 3">Belongs to the TBCA family.</text>
</comment>
<keyword evidence="2 3" id="KW-0143">Chaperone</keyword>
<comment type="subcellular location">
    <subcellularLocation>
        <location evidence="3">Cytoplasm</location>
        <location evidence="3">Cytoskeleton</location>
    </subcellularLocation>
</comment>
<feature type="compositionally biased region" description="Low complexity" evidence="4">
    <location>
        <begin position="1"/>
        <end position="15"/>
    </location>
</feature>
<name>A0AA38J9I6_9AGAR</name>